<feature type="non-terminal residue" evidence="1">
    <location>
        <position position="1"/>
    </location>
</feature>
<evidence type="ECO:0000313" key="2">
    <source>
        <dbReference type="Proteomes" id="UP000257055"/>
    </source>
</evidence>
<organism evidence="1 2">
    <name type="scientific">Listeria kieliensis</name>
    <dbReference type="NCBI Taxonomy" id="1621700"/>
    <lineage>
        <taxon>Bacteria</taxon>
        <taxon>Bacillati</taxon>
        <taxon>Bacillota</taxon>
        <taxon>Bacilli</taxon>
        <taxon>Bacillales</taxon>
        <taxon>Listeriaceae</taxon>
        <taxon>Listeria</taxon>
    </lineage>
</organism>
<protein>
    <submittedName>
        <fullName evidence="1">Uncharacterized protein</fullName>
    </submittedName>
</protein>
<name>A0A3D8TJW9_9LIST</name>
<comment type="caution">
    <text evidence="1">The sequence shown here is derived from an EMBL/GenBank/DDBJ whole genome shotgun (WGS) entry which is preliminary data.</text>
</comment>
<reference evidence="2" key="1">
    <citation type="submission" date="2015-04" db="EMBL/GenBank/DDBJ databases">
        <authorList>
            <person name="Schardt J."/>
            <person name="Mueller-Herbst S."/>
            <person name="Scherer S."/>
            <person name="Huptas C."/>
        </authorList>
    </citation>
    <scope>NUCLEOTIDE SEQUENCE [LARGE SCALE GENOMIC DNA]</scope>
    <source>
        <strain evidence="2">Kiel-L1</strain>
    </source>
</reference>
<sequence length="72" mass="8021">ASLFTSFVLEIALDFLPCELIGETYCFIAFSSSFCSVFKGHLVAKTSFILKVNSFFATFKSYHSNADLSTIF</sequence>
<dbReference type="Proteomes" id="UP000257055">
    <property type="component" value="Unassembled WGS sequence"/>
</dbReference>
<keyword evidence="2" id="KW-1185">Reference proteome</keyword>
<evidence type="ECO:0000313" key="1">
    <source>
        <dbReference type="EMBL" id="RDW99084.1"/>
    </source>
</evidence>
<proteinExistence type="predicted"/>
<dbReference type="AlphaFoldDB" id="A0A3D8TJW9"/>
<gene>
    <name evidence="1" type="ORF">UR08_12375</name>
</gene>
<dbReference type="EMBL" id="LARY01000004">
    <property type="protein sequence ID" value="RDW99084.1"/>
    <property type="molecule type" value="Genomic_DNA"/>
</dbReference>
<accession>A0A3D8TJW9</accession>